<dbReference type="EnsemblPlants" id="PNT73514">
    <property type="protein sequence ID" value="PNT73514"/>
    <property type="gene ID" value="BRADI_2g59523v3"/>
</dbReference>
<feature type="region of interest" description="Disordered" evidence="1">
    <location>
        <begin position="1"/>
        <end position="22"/>
    </location>
</feature>
<dbReference type="PANTHER" id="PTHR47290">
    <property type="entry name" value="RING FINGER PROTEIN"/>
    <property type="match status" value="1"/>
</dbReference>
<reference evidence="3" key="3">
    <citation type="submission" date="2018-08" db="UniProtKB">
        <authorList>
            <consortium name="EnsemblPlants"/>
        </authorList>
    </citation>
    <scope>IDENTIFICATION</scope>
    <source>
        <strain evidence="3">cv. Bd21</strain>
    </source>
</reference>
<dbReference type="GO" id="GO:0006355">
    <property type="term" value="P:regulation of DNA-templated transcription"/>
    <property type="evidence" value="ECO:0000318"/>
    <property type="project" value="GO_Central"/>
</dbReference>
<reference evidence="2" key="2">
    <citation type="submission" date="2017-06" db="EMBL/GenBank/DDBJ databases">
        <title>WGS assembly of Brachypodium distachyon.</title>
        <authorList>
            <consortium name="The International Brachypodium Initiative"/>
            <person name="Lucas S."/>
            <person name="Harmon-Smith M."/>
            <person name="Lail K."/>
            <person name="Tice H."/>
            <person name="Grimwood J."/>
            <person name="Bruce D."/>
            <person name="Barry K."/>
            <person name="Shu S."/>
            <person name="Lindquist E."/>
            <person name="Wang M."/>
            <person name="Pitluck S."/>
            <person name="Vogel J.P."/>
            <person name="Garvin D.F."/>
            <person name="Mockler T.C."/>
            <person name="Schmutz J."/>
            <person name="Rokhsar D."/>
            <person name="Bevan M.W."/>
        </authorList>
    </citation>
    <scope>NUCLEOTIDE SEQUENCE</scope>
    <source>
        <strain evidence="2">Bd21</strain>
    </source>
</reference>
<reference evidence="2 3" key="1">
    <citation type="journal article" date="2010" name="Nature">
        <title>Genome sequencing and analysis of the model grass Brachypodium distachyon.</title>
        <authorList>
            <consortium name="International Brachypodium Initiative"/>
        </authorList>
    </citation>
    <scope>NUCLEOTIDE SEQUENCE [LARGE SCALE GENOMIC DNA]</scope>
    <source>
        <strain evidence="2">Bd21</strain>
        <strain evidence="3">cv. Bd21</strain>
    </source>
</reference>
<proteinExistence type="predicted"/>
<dbReference type="RefSeq" id="XP_024314219.1">
    <property type="nucleotide sequence ID" value="XM_024458451.1"/>
</dbReference>
<dbReference type="EMBL" id="CM000881">
    <property type="protein sequence ID" value="PNT73514.1"/>
    <property type="molecule type" value="Genomic_DNA"/>
</dbReference>
<dbReference type="GeneID" id="100828382"/>
<keyword evidence="4" id="KW-1185">Reference proteome</keyword>
<evidence type="ECO:0000313" key="4">
    <source>
        <dbReference type="Proteomes" id="UP000008810"/>
    </source>
</evidence>
<dbReference type="RefSeq" id="XP_003567429.1">
    <property type="nucleotide sequence ID" value="XM_003567381.4"/>
</dbReference>
<dbReference type="KEGG" id="bdi:100828382"/>
<dbReference type="Gramene" id="PNT73514">
    <property type="protein sequence ID" value="PNT73514"/>
    <property type="gene ID" value="BRADI_2g59523v3"/>
</dbReference>
<evidence type="ECO:0000256" key="1">
    <source>
        <dbReference type="SAM" id="MobiDB-lite"/>
    </source>
</evidence>
<dbReference type="STRING" id="15368.A0A2K2DGX2"/>
<evidence type="ECO:0000313" key="2">
    <source>
        <dbReference type="EMBL" id="PNT73514.1"/>
    </source>
</evidence>
<dbReference type="PANTHER" id="PTHR47290:SF2">
    <property type="entry name" value="OS01G0928400 PROTEIN"/>
    <property type="match status" value="1"/>
</dbReference>
<dbReference type="AlphaFoldDB" id="A0A2K2DGX2"/>
<feature type="region of interest" description="Disordered" evidence="1">
    <location>
        <begin position="99"/>
        <end position="127"/>
    </location>
</feature>
<dbReference type="RefSeq" id="XP_024314218.1">
    <property type="nucleotide sequence ID" value="XM_024458450.1"/>
</dbReference>
<dbReference type="Gene3D" id="3.10.20.90">
    <property type="entry name" value="Phosphatidylinositol 3-kinase Catalytic Subunit, Chain A, domain 1"/>
    <property type="match status" value="1"/>
</dbReference>
<protein>
    <submittedName>
        <fullName evidence="2 3">Uncharacterized protein</fullName>
    </submittedName>
</protein>
<organism evidence="2">
    <name type="scientific">Brachypodium distachyon</name>
    <name type="common">Purple false brome</name>
    <name type="synonym">Trachynia distachya</name>
    <dbReference type="NCBI Taxonomy" id="15368"/>
    <lineage>
        <taxon>Eukaryota</taxon>
        <taxon>Viridiplantae</taxon>
        <taxon>Streptophyta</taxon>
        <taxon>Embryophyta</taxon>
        <taxon>Tracheophyta</taxon>
        <taxon>Spermatophyta</taxon>
        <taxon>Magnoliopsida</taxon>
        <taxon>Liliopsida</taxon>
        <taxon>Poales</taxon>
        <taxon>Poaceae</taxon>
        <taxon>BOP clade</taxon>
        <taxon>Pooideae</taxon>
        <taxon>Stipodae</taxon>
        <taxon>Brachypodieae</taxon>
        <taxon>Brachypodium</taxon>
    </lineage>
</organism>
<gene>
    <name evidence="3" type="primary">LOC100828382</name>
    <name evidence="2" type="ORF">BRADI_2g59523v3</name>
</gene>
<dbReference type="InterPro" id="IPR044171">
    <property type="entry name" value="LAX2-like"/>
</dbReference>
<name>A0A2K2DGX2_BRADI</name>
<dbReference type="OrthoDB" id="1932457at2759"/>
<sequence length="328" mass="35271">MVPTTRRNLPRHDSGNKNNSKLQQHCSPYYIAAQLEAAAAPSAGCDLKPSRRFPRLQVMAAAADDAEAAAGTSSRSCGGDGGGKDWLQLGLATASSSASTSSSAASAGGDNDGPALAPAPAGGPMELDQFAGNQVARLTTTRPPLNALPIRSYHYQYGHGRYHPPPPQSVSGSIPTTVPFLPFARPLRSFSGDLVMRVVGPPPPRAEVAGLWLTLQADPNQIREPILPQIPKSYLRIRDGNMKVEVVMKYMADKLGLTQSHQVELACRGHLLPPFLLMKYVRDCIWCGGGSPAAVEEEDEELPRRRSQSPAPTDHVMTLFYSTKCRDH</sequence>
<evidence type="ECO:0000313" key="3">
    <source>
        <dbReference type="EnsemblPlants" id="PNT73514"/>
    </source>
</evidence>
<feature type="compositionally biased region" description="Low complexity" evidence="1">
    <location>
        <begin position="99"/>
        <end position="124"/>
    </location>
</feature>
<accession>A0A2K2DGX2</accession>
<dbReference type="GO" id="GO:0005634">
    <property type="term" value="C:nucleus"/>
    <property type="evidence" value="ECO:0000318"/>
    <property type="project" value="GO_Central"/>
</dbReference>
<dbReference type="Proteomes" id="UP000008810">
    <property type="component" value="Chromosome 2"/>
</dbReference>